<dbReference type="Proteomes" id="UP000250997">
    <property type="component" value="Unassembled WGS sequence"/>
</dbReference>
<dbReference type="AlphaFoldDB" id="A0AAX1QEX5"/>
<dbReference type="InterPro" id="IPR002586">
    <property type="entry name" value="CobQ/CobB/MinD/ParA_Nub-bd_dom"/>
</dbReference>
<evidence type="ECO:0000256" key="2">
    <source>
        <dbReference type="ARBA" id="ARBA00022840"/>
    </source>
</evidence>
<dbReference type="SUPFAM" id="SSF52540">
    <property type="entry name" value="P-loop containing nucleoside triphosphate hydrolases"/>
    <property type="match status" value="1"/>
</dbReference>
<evidence type="ECO:0000256" key="3">
    <source>
        <dbReference type="SAM" id="MobiDB-lite"/>
    </source>
</evidence>
<evidence type="ECO:0000256" key="1">
    <source>
        <dbReference type="ARBA" id="ARBA00022741"/>
    </source>
</evidence>
<keyword evidence="1" id="KW-0547">Nucleotide-binding</keyword>
<dbReference type="InterPro" id="IPR005702">
    <property type="entry name" value="Wzc-like_C"/>
</dbReference>
<comment type="caution">
    <text evidence="6">The sequence shown here is derived from an EMBL/GenBank/DDBJ whole genome shotgun (WGS) entry which is preliminary data.</text>
</comment>
<keyword evidence="4" id="KW-0812">Transmembrane</keyword>
<feature type="compositionally biased region" description="Basic and acidic residues" evidence="3">
    <location>
        <begin position="482"/>
        <end position="495"/>
    </location>
</feature>
<feature type="compositionally biased region" description="Basic residues" evidence="3">
    <location>
        <begin position="628"/>
        <end position="642"/>
    </location>
</feature>
<feature type="region of interest" description="Disordered" evidence="3">
    <location>
        <begin position="538"/>
        <end position="642"/>
    </location>
</feature>
<protein>
    <recommendedName>
        <fullName evidence="5">CobQ/CobB/MinD/ParA nucleotide binding domain-containing protein</fullName>
    </recommendedName>
</protein>
<dbReference type="InterPro" id="IPR050445">
    <property type="entry name" value="Bact_polysacc_biosynth/exp"/>
</dbReference>
<dbReference type="RefSeq" id="WP_158394706.1">
    <property type="nucleotide sequence ID" value="NZ_CP026548.1"/>
</dbReference>
<dbReference type="PANTHER" id="PTHR32309:SF13">
    <property type="entry name" value="FERRIC ENTEROBACTIN TRANSPORT PROTEIN FEPE"/>
    <property type="match status" value="1"/>
</dbReference>
<gene>
    <name evidence="6" type="ORF">C4N27_12835</name>
</gene>
<evidence type="ECO:0000256" key="4">
    <source>
        <dbReference type="SAM" id="Phobius"/>
    </source>
</evidence>
<keyword evidence="2" id="KW-0067">ATP-binding</keyword>
<dbReference type="CDD" id="cd05387">
    <property type="entry name" value="BY-kinase"/>
    <property type="match status" value="1"/>
</dbReference>
<feature type="transmembrane region" description="Helical" evidence="4">
    <location>
        <begin position="21"/>
        <end position="42"/>
    </location>
</feature>
<reference evidence="6 7" key="1">
    <citation type="submission" date="2018-02" db="EMBL/GenBank/DDBJ databases">
        <title>Complete genome sequencing of Faecalibacterium prausnitzii strains isolated from the human gut.</title>
        <authorList>
            <person name="Fitzgerald B.C."/>
            <person name="Shkoporov A.N."/>
            <person name="Ross P.R."/>
            <person name="Hill C."/>
        </authorList>
    </citation>
    <scope>NUCLEOTIDE SEQUENCE [LARGE SCALE GENOMIC DNA]</scope>
    <source>
        <strain evidence="6 7">APC942/18-1</strain>
    </source>
</reference>
<dbReference type="InterPro" id="IPR027417">
    <property type="entry name" value="P-loop_NTPase"/>
</dbReference>
<keyword evidence="4" id="KW-0472">Membrane</keyword>
<dbReference type="Gene3D" id="3.40.50.300">
    <property type="entry name" value="P-loop containing nucleotide triphosphate hydrolases"/>
    <property type="match status" value="1"/>
</dbReference>
<dbReference type="EMBL" id="PRLA01000012">
    <property type="protein sequence ID" value="RAW47923.1"/>
    <property type="molecule type" value="Genomic_DNA"/>
</dbReference>
<feature type="region of interest" description="Disordered" evidence="3">
    <location>
        <begin position="462"/>
        <end position="505"/>
    </location>
</feature>
<dbReference type="PANTHER" id="PTHR32309">
    <property type="entry name" value="TYROSINE-PROTEIN KINASE"/>
    <property type="match status" value="1"/>
</dbReference>
<evidence type="ECO:0000259" key="5">
    <source>
        <dbReference type="Pfam" id="PF01656"/>
    </source>
</evidence>
<feature type="compositionally biased region" description="Basic and acidic residues" evidence="3">
    <location>
        <begin position="538"/>
        <end position="547"/>
    </location>
</feature>
<feature type="transmembrane region" description="Helical" evidence="4">
    <location>
        <begin position="184"/>
        <end position="207"/>
    </location>
</feature>
<organism evidence="6 7">
    <name type="scientific">Faecalibacterium prausnitzii</name>
    <dbReference type="NCBI Taxonomy" id="853"/>
    <lineage>
        <taxon>Bacteria</taxon>
        <taxon>Bacillati</taxon>
        <taxon>Bacillota</taxon>
        <taxon>Clostridia</taxon>
        <taxon>Eubacteriales</taxon>
        <taxon>Oscillospiraceae</taxon>
        <taxon>Faecalibacterium</taxon>
    </lineage>
</organism>
<proteinExistence type="predicted"/>
<feature type="domain" description="CobQ/CobB/MinD/ParA nucleotide binding" evidence="5">
    <location>
        <begin position="280"/>
        <end position="448"/>
    </location>
</feature>
<feature type="compositionally biased region" description="Basic and acidic residues" evidence="3">
    <location>
        <begin position="465"/>
        <end position="475"/>
    </location>
</feature>
<dbReference type="Pfam" id="PF01656">
    <property type="entry name" value="CbiA"/>
    <property type="match status" value="1"/>
</dbReference>
<name>A0AAX1QEX5_9FIRM</name>
<keyword evidence="4" id="KW-1133">Transmembrane helix</keyword>
<sequence>MNNVQLRVGDLLYAAFKRWKMILALGLLGFICGFALSGVSYLQGNYTSYEISCSIAITSQSSTGAFTNNSSYLSTNDFHLAEDMVDAASFVMKSNRVLQAALDSTGLVSVSTKDVYQNLEVSRYNETQVLQLTLSWNNADAGIRLMNAILDASRTILPETLMVGSVAVIDAPEAKYLMGGGSYASLWIIFSLLGLMAGVGMAVLELLMRPTLVNLKDVEDVLGLETLGNVPKDDGYFQKNTQLLSEKHRSDAEAVQNFASAAYILTNRFGTKEKQHRFYVTSAEDGEGKSTVAANLALQLSDMEKRTLLLDLNTRAPSLGGMFLRSVDYSRTLNALYKGESAAQEAIVSLTGFLDLLPMVLERNAVPLDGTLFELLEKIMEPYEYVVIDASSVGRSSDVLRLNKLANNVLFVVRYDATPLPALQDAIEKLDKSGVRVLGCVVNETQSLGTFQFYPERTAVSNASKKNENTDEKETGGSLPEDLLRPADGQEKAADWKPSGAGSQSVLDELTDDLYQTKGGLSDNEAMWELLRMGKDGSWKQAEEKEAGSNGTIPEQQPVPEPEQHRADPAPAYEEQPAVQPGLTEEPVDEAGTAIEPESEPEPEPKPAPRSAAVERTGRAAHAAPERRVHKRLGFGRSKPKH</sequence>
<evidence type="ECO:0000313" key="6">
    <source>
        <dbReference type="EMBL" id="RAW47923.1"/>
    </source>
</evidence>
<evidence type="ECO:0000313" key="7">
    <source>
        <dbReference type="Proteomes" id="UP000250997"/>
    </source>
</evidence>
<accession>A0AAX1QEX5</accession>